<accession>A0A401ZR98</accession>
<dbReference type="SUPFAM" id="SSF49899">
    <property type="entry name" value="Concanavalin A-like lectins/glucanases"/>
    <property type="match status" value="1"/>
</dbReference>
<comment type="caution">
    <text evidence="3">The sequence shown here is derived from an EMBL/GenBank/DDBJ whole genome shotgun (WGS) entry which is preliminary data.</text>
</comment>
<evidence type="ECO:0000256" key="1">
    <source>
        <dbReference type="ARBA" id="ARBA00006865"/>
    </source>
</evidence>
<dbReference type="InterPro" id="IPR013320">
    <property type="entry name" value="ConA-like_dom_sf"/>
</dbReference>
<name>A0A401ZR98_9CHLR</name>
<proteinExistence type="inferred from homology"/>
<dbReference type="Proteomes" id="UP000287224">
    <property type="component" value="Unassembled WGS sequence"/>
</dbReference>
<dbReference type="GO" id="GO:0005975">
    <property type="term" value="P:carbohydrate metabolic process"/>
    <property type="evidence" value="ECO:0007669"/>
    <property type="project" value="InterPro"/>
</dbReference>
<feature type="domain" description="GH16" evidence="2">
    <location>
        <begin position="20"/>
        <end position="298"/>
    </location>
</feature>
<protein>
    <recommendedName>
        <fullName evidence="2">GH16 domain-containing protein</fullName>
    </recommendedName>
</protein>
<dbReference type="InterPro" id="IPR000757">
    <property type="entry name" value="Beta-glucanase-like"/>
</dbReference>
<dbReference type="CDD" id="cd00413">
    <property type="entry name" value="Glyco_hydrolase_16"/>
    <property type="match status" value="1"/>
</dbReference>
<dbReference type="InterPro" id="IPR050546">
    <property type="entry name" value="Glycosyl_Hydrlase_16"/>
</dbReference>
<dbReference type="AlphaFoldDB" id="A0A401ZR98"/>
<dbReference type="InterPro" id="IPR033803">
    <property type="entry name" value="CBD-like_Golvesin-Xly"/>
</dbReference>
<dbReference type="PROSITE" id="PS51762">
    <property type="entry name" value="GH16_2"/>
    <property type="match status" value="1"/>
</dbReference>
<evidence type="ECO:0000313" key="4">
    <source>
        <dbReference type="Proteomes" id="UP000287224"/>
    </source>
</evidence>
<dbReference type="PANTHER" id="PTHR10963:SF55">
    <property type="entry name" value="GLYCOSIDE HYDROLASE FAMILY 16 PROTEIN"/>
    <property type="match status" value="1"/>
</dbReference>
<reference evidence="4" key="1">
    <citation type="submission" date="2018-12" db="EMBL/GenBank/DDBJ databases">
        <title>Tengunoibacter tsumagoiensis gen. nov., sp. nov., Dictyobacter kobayashii sp. nov., D. alpinus sp. nov., and D. joshuensis sp. nov. and description of Dictyobacteraceae fam. nov. within the order Ktedonobacterales isolated from Tengu-no-mugimeshi.</title>
        <authorList>
            <person name="Wang C.M."/>
            <person name="Zheng Y."/>
            <person name="Sakai Y."/>
            <person name="Toyoda A."/>
            <person name="Minakuchi Y."/>
            <person name="Abe K."/>
            <person name="Yokota A."/>
            <person name="Yabe S."/>
        </authorList>
    </citation>
    <scope>NUCLEOTIDE SEQUENCE [LARGE SCALE GENOMIC DNA]</scope>
    <source>
        <strain evidence="4">S-27</strain>
    </source>
</reference>
<keyword evidence="4" id="KW-1185">Reference proteome</keyword>
<sequence>MGLLLLVLISGTLFFGPVLISHASPPSPTSYYHLAFSDDFSGTNTDLEKNWTYRLGKRTFSYADGTTHTSIQQASNVVEGGGLLTINLTKDPTKANTYYAGGVITKQRFRYGYYEVQAKSTAQAGWHPAFWRIHSDGSADSSGNTILTCPTMEIDGFEFNTYSNSLADQNFYEHAADGSCPSIYSVQSGNYTLKDATGTAIDETAWHTYGFTYNESGMSFYVDNVLQKTLSSQALSASYRTDCTISSLVSTNPNAGSCPPIQDFTQVWLSCIQYGQTVGTTPTSIQFRNFKYYQKDYYVDNDSASSDFGPSDGTYSETGVWTTSSLAGFGESSSRYSNTNNATANWKLTLPSGTTGSYDVYLYIVANSNNDTAGKVQFNHGGTIEPTQTINFAATPGGWLKIGTYNLLGGEVESVTLTQTNSYARADSIKLVRVG</sequence>
<comment type="similarity">
    <text evidence="1">Belongs to the glycosyl hydrolase 16 family.</text>
</comment>
<dbReference type="Pfam" id="PF25275">
    <property type="entry name" value="Golvesin_C"/>
    <property type="match status" value="1"/>
</dbReference>
<organism evidence="3 4">
    <name type="scientific">Dictyobacter aurantiacus</name>
    <dbReference type="NCBI Taxonomy" id="1936993"/>
    <lineage>
        <taxon>Bacteria</taxon>
        <taxon>Bacillati</taxon>
        <taxon>Chloroflexota</taxon>
        <taxon>Ktedonobacteria</taxon>
        <taxon>Ktedonobacterales</taxon>
        <taxon>Dictyobacteraceae</taxon>
        <taxon>Dictyobacter</taxon>
    </lineage>
</organism>
<dbReference type="Pfam" id="PF00722">
    <property type="entry name" value="Glyco_hydro_16"/>
    <property type="match status" value="1"/>
</dbReference>
<dbReference type="Gene3D" id="2.60.120.200">
    <property type="match status" value="1"/>
</dbReference>
<dbReference type="EMBL" id="BIFQ01000002">
    <property type="protein sequence ID" value="GCE09407.1"/>
    <property type="molecule type" value="Genomic_DNA"/>
</dbReference>
<gene>
    <name evidence="3" type="ORF">KDAU_67360</name>
</gene>
<dbReference type="GO" id="GO:0004553">
    <property type="term" value="F:hydrolase activity, hydrolyzing O-glycosyl compounds"/>
    <property type="evidence" value="ECO:0007669"/>
    <property type="project" value="InterPro"/>
</dbReference>
<dbReference type="PANTHER" id="PTHR10963">
    <property type="entry name" value="GLYCOSYL HYDROLASE-RELATED"/>
    <property type="match status" value="1"/>
</dbReference>
<evidence type="ECO:0000259" key="2">
    <source>
        <dbReference type="PROSITE" id="PS51762"/>
    </source>
</evidence>
<evidence type="ECO:0000313" key="3">
    <source>
        <dbReference type="EMBL" id="GCE09407.1"/>
    </source>
</evidence>